<organism evidence="2 3">
    <name type="scientific">Pseudomonas trivialis</name>
    <dbReference type="NCBI Taxonomy" id="200450"/>
    <lineage>
        <taxon>Bacteria</taxon>
        <taxon>Pseudomonadati</taxon>
        <taxon>Pseudomonadota</taxon>
        <taxon>Gammaproteobacteria</taxon>
        <taxon>Pseudomonadales</taxon>
        <taxon>Pseudomonadaceae</taxon>
        <taxon>Pseudomonas</taxon>
    </lineage>
</organism>
<evidence type="ECO:0000256" key="1">
    <source>
        <dbReference type="SAM" id="MobiDB-lite"/>
    </source>
</evidence>
<gene>
    <name evidence="2" type="ORF">SAMN04490205_2324</name>
</gene>
<proteinExistence type="predicted"/>
<reference evidence="2 3" key="1">
    <citation type="submission" date="2016-10" db="EMBL/GenBank/DDBJ databases">
        <authorList>
            <person name="Varghese N."/>
            <person name="Submissions S."/>
        </authorList>
    </citation>
    <scope>NUCLEOTIDE SEQUENCE [LARGE SCALE GENOMIC DNA]</scope>
    <source>
        <strain evidence="2 3">BS3111</strain>
    </source>
</reference>
<dbReference type="Proteomes" id="UP000183126">
    <property type="component" value="Chromosome I"/>
</dbReference>
<sequence>MSQILPNPLHHLPSQLPPTNSGEVNKQPPAQAFTAPYTSKVFEGTAKFQPIPTFTFSPSTFAKIAASGKLGDLGAGASATARFLPEIVLRPNDAGGLNVSVTPKMRLELDAFLKAGISNIAGTGLGITGGVGVSKWLTFNAPQFSANLNPDLSFTASANFNPTLTTTQRFTGNVGAGGNVSVPPFGAGAGVNQAVTHQTQQEFKLGGPGVELFFMVPTGEAKVTPNFDNTVSISNSYSFLPRSSLNFNGNAGPFNFNAGAGVLPGVTVKYKVTLSTDFAKETPPKTEVSVSPGVRLDANFTVDASLLPKEWPFQVDVSVGAQPYVSASTEASLTY</sequence>
<evidence type="ECO:0000313" key="3">
    <source>
        <dbReference type="Proteomes" id="UP000183126"/>
    </source>
</evidence>
<protein>
    <submittedName>
        <fullName evidence="2">Uncharacterized protein</fullName>
    </submittedName>
</protein>
<name>A0ABY0UB69_9PSED</name>
<dbReference type="EMBL" id="LT629760">
    <property type="protein sequence ID" value="SDS37654.1"/>
    <property type="molecule type" value="Genomic_DNA"/>
</dbReference>
<feature type="region of interest" description="Disordered" evidence="1">
    <location>
        <begin position="1"/>
        <end position="30"/>
    </location>
</feature>
<accession>A0ABY0UB69</accession>
<keyword evidence="3" id="KW-1185">Reference proteome</keyword>
<dbReference type="RefSeq" id="WP_231986895.1">
    <property type="nucleotide sequence ID" value="NZ_JYLK01000002.1"/>
</dbReference>
<evidence type="ECO:0000313" key="2">
    <source>
        <dbReference type="EMBL" id="SDS37654.1"/>
    </source>
</evidence>